<feature type="transmembrane region" description="Helical" evidence="1">
    <location>
        <begin position="264"/>
        <end position="281"/>
    </location>
</feature>
<evidence type="ECO:0000313" key="2">
    <source>
        <dbReference type="EMBL" id="TYS53624.1"/>
    </source>
</evidence>
<evidence type="ECO:0000256" key="1">
    <source>
        <dbReference type="SAM" id="Phobius"/>
    </source>
</evidence>
<gene>
    <name evidence="2" type="ORF">FZC74_20695</name>
</gene>
<feature type="transmembrane region" description="Helical" evidence="1">
    <location>
        <begin position="107"/>
        <end position="128"/>
    </location>
</feature>
<proteinExistence type="predicted"/>
<dbReference type="RefSeq" id="WP_148967173.1">
    <property type="nucleotide sequence ID" value="NZ_VTEU01000018.1"/>
</dbReference>
<organism evidence="2 3">
    <name type="scientific">Sutcliffiella horikoshii</name>
    <dbReference type="NCBI Taxonomy" id="79883"/>
    <lineage>
        <taxon>Bacteria</taxon>
        <taxon>Bacillati</taxon>
        <taxon>Bacillota</taxon>
        <taxon>Bacilli</taxon>
        <taxon>Bacillales</taxon>
        <taxon>Bacillaceae</taxon>
        <taxon>Sutcliffiella</taxon>
    </lineage>
</organism>
<protein>
    <recommendedName>
        <fullName evidence="4">DUF4129 domain-containing protein</fullName>
    </recommendedName>
</protein>
<comment type="caution">
    <text evidence="2">The sequence shown here is derived from an EMBL/GenBank/DDBJ whole genome shotgun (WGS) entry which is preliminary data.</text>
</comment>
<keyword evidence="1" id="KW-0812">Transmembrane</keyword>
<feature type="transmembrane region" description="Helical" evidence="1">
    <location>
        <begin position="169"/>
        <end position="187"/>
    </location>
</feature>
<evidence type="ECO:0008006" key="4">
    <source>
        <dbReference type="Google" id="ProtNLM"/>
    </source>
</evidence>
<keyword evidence="1" id="KW-0472">Membrane</keyword>
<keyword evidence="1" id="KW-1133">Transmembrane helix</keyword>
<name>A0AA95B3S4_9BACI</name>
<dbReference type="EMBL" id="VTEU01000018">
    <property type="protein sequence ID" value="TYS53624.1"/>
    <property type="molecule type" value="Genomic_DNA"/>
</dbReference>
<feature type="transmembrane region" description="Helical" evidence="1">
    <location>
        <begin position="33"/>
        <end position="52"/>
    </location>
</feature>
<evidence type="ECO:0000313" key="3">
    <source>
        <dbReference type="Proteomes" id="UP000323393"/>
    </source>
</evidence>
<sequence length="403" mass="45486">MGNLWRNSIHLLLELNILYFFILLLYLDSGNLPPFLGVLLPYVFAIAIFGFLNNKLPTSYVAIMLVAPMLALFAYLSSYSIGLSLIIGVIISFRAFMYFVEERFISTFALLIMSFIWMPFVYGAGTLVDYPHGLTLMILFGAQLALVILLYSGNAVIQLKGNRYMQKRVVSATAAVFIGIFAVSAVFTTIGKYLITAGLSVFGLGVSFVFDILARPVFALLGMLDWTPKSSGPQDEGGIEMGEEEEAETAELLTPTDSLFDNPVVVAVGVIVFLSVLYLLLNRKKVNNQKREMQPEQQFTSTMTKKSGGGFFAGRRKQKPPENEVRKLMFDLEQLAMKKNRSRLPNETLEEWLKRETSFNERFMKLYAKVRYGEMKLSPSEVETCRTMAEEIRKVMKQWKKAS</sequence>
<reference evidence="2 3" key="1">
    <citation type="submission" date="2019-08" db="EMBL/GenBank/DDBJ databases">
        <title>Bacillus genomes from the desert of Cuatro Cienegas, Coahuila.</title>
        <authorList>
            <person name="Olmedo-Alvarez G."/>
        </authorList>
    </citation>
    <scope>NUCLEOTIDE SEQUENCE [LARGE SCALE GENOMIC DNA]</scope>
    <source>
        <strain evidence="2 3">CH88_3T</strain>
    </source>
</reference>
<accession>A0AA95B3S4</accession>
<dbReference type="Proteomes" id="UP000323393">
    <property type="component" value="Unassembled WGS sequence"/>
</dbReference>
<dbReference type="AlphaFoldDB" id="A0AA95B3S4"/>
<feature type="transmembrane region" description="Helical" evidence="1">
    <location>
        <begin position="134"/>
        <end position="157"/>
    </location>
</feature>
<feature type="transmembrane region" description="Helical" evidence="1">
    <location>
        <begin position="9"/>
        <end position="27"/>
    </location>
</feature>